<keyword evidence="3" id="KW-1185">Reference proteome</keyword>
<dbReference type="Proteomes" id="UP000823388">
    <property type="component" value="Chromosome 9N"/>
</dbReference>
<protein>
    <submittedName>
        <fullName evidence="2">Uncharacterized protein</fullName>
    </submittedName>
</protein>
<dbReference type="EMBL" id="CM029054">
    <property type="protein sequence ID" value="KAG2537473.1"/>
    <property type="molecule type" value="Genomic_DNA"/>
</dbReference>
<evidence type="ECO:0000256" key="1">
    <source>
        <dbReference type="SAM" id="SignalP"/>
    </source>
</evidence>
<comment type="caution">
    <text evidence="2">The sequence shown here is derived from an EMBL/GenBank/DDBJ whole genome shotgun (WGS) entry which is preliminary data.</text>
</comment>
<dbReference type="InterPro" id="IPR035506">
    <property type="entry name" value="Pollen_allergen/Os"/>
</dbReference>
<organism evidence="2 3">
    <name type="scientific">Panicum virgatum</name>
    <name type="common">Blackwell switchgrass</name>
    <dbReference type="NCBI Taxonomy" id="38727"/>
    <lineage>
        <taxon>Eukaryota</taxon>
        <taxon>Viridiplantae</taxon>
        <taxon>Streptophyta</taxon>
        <taxon>Embryophyta</taxon>
        <taxon>Tracheophyta</taxon>
        <taxon>Spermatophyta</taxon>
        <taxon>Magnoliopsida</taxon>
        <taxon>Liliopsida</taxon>
        <taxon>Poales</taxon>
        <taxon>Poaceae</taxon>
        <taxon>PACMAD clade</taxon>
        <taxon>Panicoideae</taxon>
        <taxon>Panicodae</taxon>
        <taxon>Paniceae</taxon>
        <taxon>Panicinae</taxon>
        <taxon>Panicum</taxon>
        <taxon>Panicum sect. Hiantes</taxon>
    </lineage>
</organism>
<evidence type="ECO:0000313" key="2">
    <source>
        <dbReference type="EMBL" id="KAG2537473.1"/>
    </source>
</evidence>
<sequence>MAKILLLVSLLLYITIAEAAPIPAEWSATASKSINAMKLKLAKALDEVILAAPPPKRSEVKKATTGHMKTIDTLLAKARATGDEKKAIRIASSYEEAADLVIAAPPAQKFDAMESTFSMAATPDPTKCPTVDKAFCETHSKIKKAQEEVIAAAPPAKAKEIKDAVIAQGFAMGQAISKAYTTGDERKIALVLGDYNNAADAVIGSPPAEKYEAMEGAFTAAARASKA</sequence>
<dbReference type="AlphaFoldDB" id="A0A8T0MM78"/>
<feature type="signal peptide" evidence="1">
    <location>
        <begin position="1"/>
        <end position="19"/>
    </location>
</feature>
<dbReference type="Gene3D" id="1.20.120.320">
    <property type="entry name" value="Group V grass pollen allergen"/>
    <property type="match status" value="2"/>
</dbReference>
<keyword evidence="1" id="KW-0732">Signal</keyword>
<feature type="chain" id="PRO_5035730986" evidence="1">
    <location>
        <begin position="20"/>
        <end position="227"/>
    </location>
</feature>
<reference evidence="2" key="1">
    <citation type="submission" date="2020-05" db="EMBL/GenBank/DDBJ databases">
        <title>WGS assembly of Panicum virgatum.</title>
        <authorList>
            <person name="Lovell J.T."/>
            <person name="Jenkins J."/>
            <person name="Shu S."/>
            <person name="Juenger T.E."/>
            <person name="Schmutz J."/>
        </authorList>
    </citation>
    <scope>NUCLEOTIDE SEQUENCE</scope>
    <source>
        <strain evidence="2">AP13</strain>
    </source>
</reference>
<gene>
    <name evidence="2" type="ORF">PVAP13_9NG298192</name>
</gene>
<proteinExistence type="predicted"/>
<accession>A0A8T0MM78</accession>
<evidence type="ECO:0000313" key="3">
    <source>
        <dbReference type="Proteomes" id="UP000823388"/>
    </source>
</evidence>
<name>A0A8T0MM78_PANVG</name>